<dbReference type="PANTHER" id="PTHR43030:SF1">
    <property type="entry name" value="PHOSPHOENOLPYRUVATE SYNTHASE"/>
    <property type="match status" value="1"/>
</dbReference>
<protein>
    <recommendedName>
        <fullName evidence="6">Phosphoenolpyruvate synthase</fullName>
        <ecNumber evidence="5">2.7.9.2</ecNumber>
    </recommendedName>
    <alternativeName>
        <fullName evidence="13">Pyruvate, water dikinase</fullName>
    </alternativeName>
</protein>
<dbReference type="GO" id="GO:0008986">
    <property type="term" value="F:pyruvate, water dikinase activity"/>
    <property type="evidence" value="ECO:0007669"/>
    <property type="project" value="UniProtKB-EC"/>
</dbReference>
<evidence type="ECO:0000256" key="7">
    <source>
        <dbReference type="ARBA" id="ARBA00022679"/>
    </source>
</evidence>
<keyword evidence="8" id="KW-0479">Metal-binding</keyword>
<dbReference type="InterPro" id="IPR006319">
    <property type="entry name" value="PEP_synth"/>
</dbReference>
<comment type="catalytic activity">
    <reaction evidence="14">
        <text>pyruvate + ATP + H2O = phosphoenolpyruvate + AMP + phosphate + 2 H(+)</text>
        <dbReference type="Rhea" id="RHEA:11364"/>
        <dbReference type="ChEBI" id="CHEBI:15361"/>
        <dbReference type="ChEBI" id="CHEBI:15377"/>
        <dbReference type="ChEBI" id="CHEBI:15378"/>
        <dbReference type="ChEBI" id="CHEBI:30616"/>
        <dbReference type="ChEBI" id="CHEBI:43474"/>
        <dbReference type="ChEBI" id="CHEBI:58702"/>
        <dbReference type="ChEBI" id="CHEBI:456215"/>
        <dbReference type="EC" id="2.7.9.2"/>
    </reaction>
</comment>
<dbReference type="InterPro" id="IPR002192">
    <property type="entry name" value="PPDK_AMP/ATP-bd"/>
</dbReference>
<dbReference type="RefSeq" id="WP_267927537.1">
    <property type="nucleotide sequence ID" value="NZ_AP024233.1"/>
</dbReference>
<comment type="cofactor">
    <cofactor evidence="1">
        <name>Mg(2+)</name>
        <dbReference type="ChEBI" id="CHEBI:18420"/>
    </cofactor>
</comment>
<proteinExistence type="inferred from homology"/>
<sequence>MRKILDWIKQNLLRRHPETARLSATDSFRTLFANFQELIDLNNRILHHVAEANDKLSGDYIFDSNYIETTCSKISAMVKDLIYLINKMTQQQYPGLYDAFERIEGDIQAMLEGKIIAPRPDFILPYPMIDRDLMDAVGGKNAHIAEIGNVLGLKIPLGFAISITAYQYFLDYNKLQPQIAAITDSWHRGEIQVDEASQTIRRLILSAAIPPKLEQRMIFAARHIANLSGESSPRFAVRSSAYGEDSSSSFAGQYLSRLNVALDELVSNYRDVVASAYTIRAMEYRQQKDFRENEVLMSVACQLMIPAKASGIIYSIDPVHPEKETLVINSSWGLGEPVVSGQTATDTFVLDRRSPHVERELNVVRKDLNLVACGEQGTNLEPVPQYYRTRPSLTADQRHRLAEIAMQLEKYFKTPQDIEFAIDHKDEIVILQARPLRLKRKNAPRASELADLPERYPVIFRDRGVAAMEGVAVGPVHFIRTDSDLDNFPDGAIGVARYASPMLARVIPRAVGFITDVGAATGHLATVAREFRIPALFNTDEATSLLHEGEEITLDTEERVVYRGTVRELELFALCEEHIEETYEYRLLRRILKKIEPLNLLDPNAETFKPQYCQTYHDITRFIHEKAVATLIDRNYYHSHDPDTVAGRLKWDFPLDLILIDIGGGISGTEDHFVLPEQIISDPMQALLTGMSFPGAWDMTPAPVDMGSFMSSLTRTFSAELSNPQEVGQNLAVVSAEYVNLSLRLGYHFTIIDAYVTENIKNNHAYFRFSGGVTDTVRRKRRTRLLDRVLTHYDFVTQHQGDMLVARLKRLDKKGMIKRLYLLGLLVGFTRQLDVRMVDDQKIDFYYRKILSIMEENDGQQQDQYTDFRR</sequence>
<dbReference type="Gene3D" id="3.50.30.10">
    <property type="entry name" value="Phosphohistidine domain"/>
    <property type="match status" value="1"/>
</dbReference>
<keyword evidence="18" id="KW-1185">Reference proteome</keyword>
<dbReference type="InterPro" id="IPR008279">
    <property type="entry name" value="PEP-util_enz_mobile_dom"/>
</dbReference>
<dbReference type="PANTHER" id="PTHR43030">
    <property type="entry name" value="PHOSPHOENOLPYRUVATE SYNTHASE"/>
    <property type="match status" value="1"/>
</dbReference>
<organism evidence="17 18">
    <name type="scientific">Desulfolithobacter dissulfuricans</name>
    <dbReference type="NCBI Taxonomy" id="2795293"/>
    <lineage>
        <taxon>Bacteria</taxon>
        <taxon>Pseudomonadati</taxon>
        <taxon>Thermodesulfobacteriota</taxon>
        <taxon>Desulfobulbia</taxon>
        <taxon>Desulfobulbales</taxon>
        <taxon>Desulfobulbaceae</taxon>
        <taxon>Desulfolithobacter</taxon>
    </lineage>
</organism>
<accession>A0A915U3W7</accession>
<feature type="domain" description="PEP-utilising enzyme mobile" evidence="15">
    <location>
        <begin position="488"/>
        <end position="557"/>
    </location>
</feature>
<evidence type="ECO:0000256" key="8">
    <source>
        <dbReference type="ARBA" id="ARBA00022723"/>
    </source>
</evidence>
<evidence type="ECO:0000313" key="18">
    <source>
        <dbReference type="Proteomes" id="UP001063350"/>
    </source>
</evidence>
<keyword evidence="9" id="KW-0547">Nucleotide-binding</keyword>
<keyword evidence="10" id="KW-0418">Kinase</keyword>
<comment type="pathway">
    <text evidence="3">Carbohydrate biosynthesis; gluconeogenesis.</text>
</comment>
<reference evidence="17" key="1">
    <citation type="submission" date="2020-12" db="EMBL/GenBank/DDBJ databases">
        <title>Desulfobium dissulfuricans gen. nov., sp. nov., a novel mesophilic, sulfate-reducing bacterium isolated from a deep-sea hydrothermal vent.</title>
        <authorList>
            <person name="Hashimoto Y."/>
            <person name="Tame A."/>
            <person name="Sawayama S."/>
            <person name="Miyazaki J."/>
            <person name="Takai K."/>
            <person name="Nakagawa S."/>
        </authorList>
    </citation>
    <scope>NUCLEOTIDE SEQUENCE</scope>
    <source>
        <strain evidence="17">GF1</strain>
    </source>
</reference>
<evidence type="ECO:0000256" key="12">
    <source>
        <dbReference type="ARBA" id="ARBA00022842"/>
    </source>
</evidence>
<dbReference type="AlphaFoldDB" id="A0A915U3W7"/>
<evidence type="ECO:0000256" key="13">
    <source>
        <dbReference type="ARBA" id="ARBA00033470"/>
    </source>
</evidence>
<dbReference type="Gene3D" id="3.30.1490.20">
    <property type="entry name" value="ATP-grasp fold, A domain"/>
    <property type="match status" value="1"/>
</dbReference>
<dbReference type="InterPro" id="IPR013815">
    <property type="entry name" value="ATP_grasp_subdomain_1"/>
</dbReference>
<comment type="similarity">
    <text evidence="4">Belongs to the PEP-utilizing enzyme family.</text>
</comment>
<dbReference type="Proteomes" id="UP001063350">
    <property type="component" value="Chromosome"/>
</dbReference>
<evidence type="ECO:0000256" key="5">
    <source>
        <dbReference type="ARBA" id="ARBA00011996"/>
    </source>
</evidence>
<gene>
    <name evidence="17" type="ORF">GF1_31990</name>
</gene>
<dbReference type="KEGG" id="ddu:GF1_31990"/>
<evidence type="ECO:0000256" key="4">
    <source>
        <dbReference type="ARBA" id="ARBA00007837"/>
    </source>
</evidence>
<keyword evidence="11" id="KW-0067">ATP-binding</keyword>
<feature type="domain" description="Pyruvate phosphate dikinase AMP/ATP-binding" evidence="16">
    <location>
        <begin position="135"/>
        <end position="445"/>
    </location>
</feature>
<evidence type="ECO:0000256" key="6">
    <source>
        <dbReference type="ARBA" id="ARBA00021623"/>
    </source>
</evidence>
<dbReference type="SUPFAM" id="SSF56059">
    <property type="entry name" value="Glutathione synthetase ATP-binding domain-like"/>
    <property type="match status" value="1"/>
</dbReference>
<evidence type="ECO:0000256" key="10">
    <source>
        <dbReference type="ARBA" id="ARBA00022777"/>
    </source>
</evidence>
<evidence type="ECO:0000256" key="1">
    <source>
        <dbReference type="ARBA" id="ARBA00001946"/>
    </source>
</evidence>
<dbReference type="SUPFAM" id="SSF52009">
    <property type="entry name" value="Phosphohistidine domain"/>
    <property type="match status" value="1"/>
</dbReference>
<evidence type="ECO:0000256" key="3">
    <source>
        <dbReference type="ARBA" id="ARBA00004742"/>
    </source>
</evidence>
<name>A0A915U3W7_9BACT</name>
<dbReference type="GO" id="GO:0005524">
    <property type="term" value="F:ATP binding"/>
    <property type="evidence" value="ECO:0007669"/>
    <property type="project" value="UniProtKB-KW"/>
</dbReference>
<dbReference type="Gene3D" id="3.30.470.20">
    <property type="entry name" value="ATP-grasp fold, B domain"/>
    <property type="match status" value="1"/>
</dbReference>
<evidence type="ECO:0000256" key="9">
    <source>
        <dbReference type="ARBA" id="ARBA00022741"/>
    </source>
</evidence>
<dbReference type="Pfam" id="PF01326">
    <property type="entry name" value="PPDK_N"/>
    <property type="match status" value="1"/>
</dbReference>
<keyword evidence="12" id="KW-0460">Magnesium</keyword>
<evidence type="ECO:0000256" key="14">
    <source>
        <dbReference type="ARBA" id="ARBA00047700"/>
    </source>
</evidence>
<dbReference type="GO" id="GO:0046872">
    <property type="term" value="F:metal ion binding"/>
    <property type="evidence" value="ECO:0007669"/>
    <property type="project" value="UniProtKB-KW"/>
</dbReference>
<dbReference type="EC" id="2.7.9.2" evidence="5"/>
<evidence type="ECO:0000256" key="2">
    <source>
        <dbReference type="ARBA" id="ARBA00002988"/>
    </source>
</evidence>
<comment type="function">
    <text evidence="2">Catalyzes the phosphorylation of pyruvate to phosphoenolpyruvate.</text>
</comment>
<evidence type="ECO:0000259" key="15">
    <source>
        <dbReference type="Pfam" id="PF00391"/>
    </source>
</evidence>
<evidence type="ECO:0000313" key="17">
    <source>
        <dbReference type="EMBL" id="BCO10823.1"/>
    </source>
</evidence>
<keyword evidence="7" id="KW-0808">Transferase</keyword>
<evidence type="ECO:0000256" key="11">
    <source>
        <dbReference type="ARBA" id="ARBA00022840"/>
    </source>
</evidence>
<evidence type="ECO:0000259" key="16">
    <source>
        <dbReference type="Pfam" id="PF01326"/>
    </source>
</evidence>
<dbReference type="Pfam" id="PF00391">
    <property type="entry name" value="PEP-utilizers"/>
    <property type="match status" value="1"/>
</dbReference>
<dbReference type="InterPro" id="IPR036637">
    <property type="entry name" value="Phosphohistidine_dom_sf"/>
</dbReference>
<dbReference type="EMBL" id="AP024233">
    <property type="protein sequence ID" value="BCO10823.1"/>
    <property type="molecule type" value="Genomic_DNA"/>
</dbReference>